<sequence>MATATMFRAAGPGPLDFVLVAEQTEKATPEPTEAQLDAARGFVERHGKPARGVVEYIGRVGARVVLVGADGALGDVIVPDVATGEALVAAVPDLEPAEWDAETVNSTAIGPEHRRRMAGSPLHR</sequence>
<dbReference type="STRING" id="587909.SAMN05421810_108123"/>
<accession>A0A1I5Z279</accession>
<feature type="region of interest" description="Disordered" evidence="1">
    <location>
        <begin position="102"/>
        <end position="124"/>
    </location>
</feature>
<protein>
    <submittedName>
        <fullName evidence="2">Uncharacterized protein</fullName>
    </submittedName>
</protein>
<dbReference type="Proteomes" id="UP000198727">
    <property type="component" value="Unassembled WGS sequence"/>
</dbReference>
<dbReference type="EMBL" id="FOWW01000008">
    <property type="protein sequence ID" value="SFQ50197.1"/>
    <property type="molecule type" value="Genomic_DNA"/>
</dbReference>
<organism evidence="2 3">
    <name type="scientific">Amycolatopsis arida</name>
    <dbReference type="NCBI Taxonomy" id="587909"/>
    <lineage>
        <taxon>Bacteria</taxon>
        <taxon>Bacillati</taxon>
        <taxon>Actinomycetota</taxon>
        <taxon>Actinomycetes</taxon>
        <taxon>Pseudonocardiales</taxon>
        <taxon>Pseudonocardiaceae</taxon>
        <taxon>Amycolatopsis</taxon>
    </lineage>
</organism>
<gene>
    <name evidence="2" type="ORF">SAMN05421810_108123</name>
</gene>
<reference evidence="3" key="1">
    <citation type="submission" date="2016-10" db="EMBL/GenBank/DDBJ databases">
        <authorList>
            <person name="Varghese N."/>
            <person name="Submissions S."/>
        </authorList>
    </citation>
    <scope>NUCLEOTIDE SEQUENCE [LARGE SCALE GENOMIC DNA]</scope>
    <source>
        <strain evidence="3">CGMCC 4.5579</strain>
    </source>
</reference>
<proteinExistence type="predicted"/>
<evidence type="ECO:0000256" key="1">
    <source>
        <dbReference type="SAM" id="MobiDB-lite"/>
    </source>
</evidence>
<dbReference type="AlphaFoldDB" id="A0A1I5Z279"/>
<feature type="compositionally biased region" description="Basic residues" evidence="1">
    <location>
        <begin position="113"/>
        <end position="124"/>
    </location>
</feature>
<name>A0A1I5Z279_9PSEU</name>
<evidence type="ECO:0000313" key="2">
    <source>
        <dbReference type="EMBL" id="SFQ50197.1"/>
    </source>
</evidence>
<keyword evidence="3" id="KW-1185">Reference proteome</keyword>
<evidence type="ECO:0000313" key="3">
    <source>
        <dbReference type="Proteomes" id="UP000198727"/>
    </source>
</evidence>